<dbReference type="InterPro" id="IPR013597">
    <property type="entry name" value="Mat_intron_G2"/>
</dbReference>
<organism evidence="2 3">
    <name type="scientific">Nocardia terpenica</name>
    <dbReference type="NCBI Taxonomy" id="455432"/>
    <lineage>
        <taxon>Bacteria</taxon>
        <taxon>Bacillati</taxon>
        <taxon>Actinomycetota</taxon>
        <taxon>Actinomycetes</taxon>
        <taxon>Mycobacteriales</taxon>
        <taxon>Nocardiaceae</taxon>
        <taxon>Nocardia</taxon>
    </lineage>
</organism>
<sequence>MNTSELSLNVIRAERRVLEIQTKLHRWANDDPHRRFDDLFNLVTDLSFLWMAWERVAGNKGARSAGVDGMTAAFVRDRIGEEQFLTELRDQLKARSFRPTPVRERMIPKPGSRKRRRLGIPTVADRVVQASLKLVLEPIFEADFASCSYGFRPNRRAHDAMAETRFLASKTYEWVLEGDIEACFDEISHSALLDRVRARIGDKRVLALVKAFLKAGILTEVGTSKETVTGTPQGGILSPLLANVALSVLDEHFTRIEGGPQTSPKRRFTRRQKGLPNYRLIRYADDFVILVSGTRAHAEELLPEVAEVLSTVGLQLSPEKTLITHIDEGLDFLGWRIQRHRKRGTTKHFVYNYPAKKALRAIKAKTKAICRMNVSLSLAVLLHKLNQVLRGWTAYFRPGVSARAFQYLRMIVWRQVFGWLRRKYPNAGWKELRRRFCGGGWWPHDREVVLFNPGSVVTTRYRPRGTTIPSPWLSTR</sequence>
<dbReference type="RefSeq" id="WP_167492100.1">
    <property type="nucleotide sequence ID" value="NZ_CP046173.1"/>
</dbReference>
<reference evidence="2 3" key="1">
    <citation type="journal article" date="2019" name="ACS Chem. Biol.">
        <title>Identification and Mobilization of a Cryptic Antibiotic Biosynthesis Gene Locus from a Human-Pathogenic Nocardia Isolate.</title>
        <authorList>
            <person name="Herisse M."/>
            <person name="Ishida K."/>
            <person name="Porter J.L."/>
            <person name="Howden B."/>
            <person name="Hertweck C."/>
            <person name="Stinear T.P."/>
            <person name="Pidot S.J."/>
        </authorList>
    </citation>
    <scope>NUCLEOTIDE SEQUENCE [LARGE SCALE GENOMIC DNA]</scope>
    <source>
        <strain evidence="2 3">AUSMDU00012715</strain>
    </source>
</reference>
<feature type="domain" description="Reverse transcriptase" evidence="1">
    <location>
        <begin position="88"/>
        <end position="337"/>
    </location>
</feature>
<dbReference type="InterPro" id="IPR030931">
    <property type="entry name" value="Group_II_RT_mat"/>
</dbReference>
<dbReference type="AlphaFoldDB" id="A0A6G9ZGG9"/>
<dbReference type="PANTHER" id="PTHR34047:SF8">
    <property type="entry name" value="PROTEIN YKFC"/>
    <property type="match status" value="1"/>
</dbReference>
<dbReference type="InterPro" id="IPR043502">
    <property type="entry name" value="DNA/RNA_pol_sf"/>
</dbReference>
<dbReference type="PANTHER" id="PTHR34047">
    <property type="entry name" value="NUCLEAR INTRON MATURASE 1, MITOCHONDRIAL-RELATED"/>
    <property type="match status" value="1"/>
</dbReference>
<dbReference type="NCBIfam" id="TIGR04416">
    <property type="entry name" value="group_II_RT_mat"/>
    <property type="match status" value="1"/>
</dbReference>
<dbReference type="Proteomes" id="UP000500953">
    <property type="component" value="Chromosome"/>
</dbReference>
<gene>
    <name evidence="2" type="primary">ltrA</name>
    <name evidence="2" type="ORF">F6W96_38950</name>
</gene>
<dbReference type="CDD" id="cd01651">
    <property type="entry name" value="RT_G2_intron"/>
    <property type="match status" value="1"/>
</dbReference>
<dbReference type="InterPro" id="IPR000477">
    <property type="entry name" value="RT_dom"/>
</dbReference>
<evidence type="ECO:0000259" key="1">
    <source>
        <dbReference type="PROSITE" id="PS50878"/>
    </source>
</evidence>
<evidence type="ECO:0000313" key="3">
    <source>
        <dbReference type="Proteomes" id="UP000500953"/>
    </source>
</evidence>
<keyword evidence="2" id="KW-0548">Nucleotidyltransferase</keyword>
<protein>
    <submittedName>
        <fullName evidence="2">Group II intron reverse transcriptase/maturase</fullName>
        <ecNumber evidence="2">2.7.7.49</ecNumber>
    </submittedName>
</protein>
<accession>A0A6G9ZGG9</accession>
<dbReference type="SUPFAM" id="SSF56672">
    <property type="entry name" value="DNA/RNA polymerases"/>
    <property type="match status" value="1"/>
</dbReference>
<name>A0A6G9ZGG9_9NOCA</name>
<dbReference type="Pfam" id="PF08388">
    <property type="entry name" value="GIIM"/>
    <property type="match status" value="1"/>
</dbReference>
<dbReference type="PROSITE" id="PS50878">
    <property type="entry name" value="RT_POL"/>
    <property type="match status" value="1"/>
</dbReference>
<keyword evidence="2" id="KW-0695">RNA-directed DNA polymerase</keyword>
<keyword evidence="2" id="KW-0808">Transferase</keyword>
<dbReference type="Pfam" id="PF00078">
    <property type="entry name" value="RVT_1"/>
    <property type="match status" value="1"/>
</dbReference>
<evidence type="ECO:0000313" key="2">
    <source>
        <dbReference type="EMBL" id="QIS24735.1"/>
    </source>
</evidence>
<dbReference type="EC" id="2.7.7.49" evidence="2"/>
<dbReference type="EMBL" id="CP046173">
    <property type="protein sequence ID" value="QIS24735.1"/>
    <property type="molecule type" value="Genomic_DNA"/>
</dbReference>
<dbReference type="InterPro" id="IPR051083">
    <property type="entry name" value="GrpII_Intron_Splice-Mob/Def"/>
</dbReference>
<proteinExistence type="predicted"/>
<dbReference type="GO" id="GO:0003964">
    <property type="term" value="F:RNA-directed DNA polymerase activity"/>
    <property type="evidence" value="ECO:0007669"/>
    <property type="project" value="UniProtKB-KW"/>
</dbReference>